<evidence type="ECO:0000256" key="1">
    <source>
        <dbReference type="ARBA" id="ARBA00004651"/>
    </source>
</evidence>
<feature type="transmembrane region" description="Helical" evidence="6">
    <location>
        <begin position="70"/>
        <end position="91"/>
    </location>
</feature>
<protein>
    <submittedName>
        <fullName evidence="7">Nucleoside ABC transporter membrane protein</fullName>
    </submittedName>
</protein>
<keyword evidence="8" id="KW-1185">Reference proteome</keyword>
<dbReference type="CDD" id="cd06580">
    <property type="entry name" value="TM_PBP1_transp_TpRbsC_like"/>
    <property type="match status" value="1"/>
</dbReference>
<dbReference type="PANTHER" id="PTHR43370">
    <property type="entry name" value="SUGAR ABC TRANSPORTER INTEGRAL MEMBRANE PROTEIN-RELATED"/>
    <property type="match status" value="1"/>
</dbReference>
<keyword evidence="2" id="KW-1003">Cell membrane</keyword>
<comment type="subcellular location">
    <subcellularLocation>
        <location evidence="1">Cell membrane</location>
        <topology evidence="1">Multi-pass membrane protein</topology>
    </subcellularLocation>
</comment>
<evidence type="ECO:0000256" key="3">
    <source>
        <dbReference type="ARBA" id="ARBA00022692"/>
    </source>
</evidence>
<organism evidence="7 8">
    <name type="scientific">Devosia enhydra</name>
    <dbReference type="NCBI Taxonomy" id="665118"/>
    <lineage>
        <taxon>Bacteria</taxon>
        <taxon>Pseudomonadati</taxon>
        <taxon>Pseudomonadota</taxon>
        <taxon>Alphaproteobacteria</taxon>
        <taxon>Hyphomicrobiales</taxon>
        <taxon>Devosiaceae</taxon>
        <taxon>Devosia</taxon>
    </lineage>
</organism>
<sequence length="317" mass="32875">MDTILAFLTDPVFVGFLQATTRLAIPILLAALGGMFAERSGVLNIGLEGMMLTGAFVGFVTAFLTGNIWFGVLMGTLAGGGLGLMLAFYTVTLGTNQVVAGIAFNLLVVGATSFGYRAVFGMGTAAPRVTSLETLPIPILADVPVLGPLLFQQTALVYLALLLVPLTWVIIARMSAGTAIVAVGEHPQAAETLGISVARTRIFCLIGSGLLAGLGGAFLSLSATGLFLDNMTAGRGYIALAILLLGRRHPWGILLAAALFGGADALQLRGQGLGIGVPYQFLVMLPYVLTILVLIGFAGKVRDPAALGQPFRRAKAE</sequence>
<proteinExistence type="predicted"/>
<dbReference type="GO" id="GO:0022857">
    <property type="term" value="F:transmembrane transporter activity"/>
    <property type="evidence" value="ECO:0007669"/>
    <property type="project" value="InterPro"/>
</dbReference>
<dbReference type="AlphaFoldDB" id="A0A1K2HZC6"/>
<reference evidence="7 8" key="1">
    <citation type="submission" date="2016-11" db="EMBL/GenBank/DDBJ databases">
        <authorList>
            <person name="Jaros S."/>
            <person name="Januszkiewicz K."/>
            <person name="Wedrychowicz H."/>
        </authorList>
    </citation>
    <scope>NUCLEOTIDE SEQUENCE [LARGE SCALE GENOMIC DNA]</scope>
    <source>
        <strain evidence="7 8">ATCC 23634</strain>
    </source>
</reference>
<feature type="transmembrane region" description="Helical" evidence="6">
    <location>
        <begin position="45"/>
        <end position="64"/>
    </location>
</feature>
<feature type="transmembrane region" description="Helical" evidence="6">
    <location>
        <begin position="202"/>
        <end position="228"/>
    </location>
</feature>
<dbReference type="STRING" id="665118.SAMN02983003_2598"/>
<dbReference type="PANTHER" id="PTHR43370:SF2">
    <property type="entry name" value="ABC TRANSPORTER PERMEASE PROTEIN"/>
    <property type="match status" value="1"/>
</dbReference>
<feature type="transmembrane region" description="Helical" evidence="6">
    <location>
        <begin position="155"/>
        <end position="181"/>
    </location>
</feature>
<evidence type="ECO:0000256" key="5">
    <source>
        <dbReference type="ARBA" id="ARBA00023136"/>
    </source>
</evidence>
<dbReference type="RefSeq" id="WP_072343660.1">
    <property type="nucleotide sequence ID" value="NZ_FPKU01000002.1"/>
</dbReference>
<name>A0A1K2HZC6_9HYPH</name>
<evidence type="ECO:0000256" key="4">
    <source>
        <dbReference type="ARBA" id="ARBA00022989"/>
    </source>
</evidence>
<dbReference type="GO" id="GO:0005886">
    <property type="term" value="C:plasma membrane"/>
    <property type="evidence" value="ECO:0007669"/>
    <property type="project" value="UniProtKB-SubCell"/>
</dbReference>
<evidence type="ECO:0000256" key="6">
    <source>
        <dbReference type="SAM" id="Phobius"/>
    </source>
</evidence>
<dbReference type="OrthoDB" id="9792579at2"/>
<feature type="transmembrane region" description="Helical" evidence="6">
    <location>
        <begin position="278"/>
        <end position="298"/>
    </location>
</feature>
<feature type="transmembrane region" description="Helical" evidence="6">
    <location>
        <begin position="12"/>
        <end position="33"/>
    </location>
</feature>
<evidence type="ECO:0000313" key="8">
    <source>
        <dbReference type="Proteomes" id="UP000183447"/>
    </source>
</evidence>
<accession>A0A1K2HZC6</accession>
<evidence type="ECO:0000256" key="2">
    <source>
        <dbReference type="ARBA" id="ARBA00022475"/>
    </source>
</evidence>
<dbReference type="InterPro" id="IPR001851">
    <property type="entry name" value="ABC_transp_permease"/>
</dbReference>
<keyword evidence="4 6" id="KW-1133">Transmembrane helix</keyword>
<dbReference type="Pfam" id="PF02653">
    <property type="entry name" value="BPD_transp_2"/>
    <property type="match status" value="1"/>
</dbReference>
<dbReference type="EMBL" id="FPKU01000002">
    <property type="protein sequence ID" value="SFZ85433.1"/>
    <property type="molecule type" value="Genomic_DNA"/>
</dbReference>
<feature type="transmembrane region" description="Helical" evidence="6">
    <location>
        <begin position="98"/>
        <end position="119"/>
    </location>
</feature>
<gene>
    <name evidence="7" type="ORF">SAMN02983003_2598</name>
</gene>
<keyword evidence="3 6" id="KW-0812">Transmembrane</keyword>
<dbReference type="Proteomes" id="UP000183447">
    <property type="component" value="Unassembled WGS sequence"/>
</dbReference>
<keyword evidence="5 6" id="KW-0472">Membrane</keyword>
<evidence type="ECO:0000313" key="7">
    <source>
        <dbReference type="EMBL" id="SFZ85433.1"/>
    </source>
</evidence>